<evidence type="ECO:0000313" key="3">
    <source>
        <dbReference type="Proteomes" id="UP000283644"/>
    </source>
</evidence>
<dbReference type="PANTHER" id="PTHR36151">
    <property type="entry name" value="BLR2777 PROTEIN"/>
    <property type="match status" value="1"/>
</dbReference>
<dbReference type="GO" id="GO:0016491">
    <property type="term" value="F:oxidoreductase activity"/>
    <property type="evidence" value="ECO:0007669"/>
    <property type="project" value="InterPro"/>
</dbReference>
<protein>
    <submittedName>
        <fullName evidence="2">DUF2236 domain-containing protein</fullName>
    </submittedName>
</protein>
<dbReference type="AlphaFoldDB" id="A0A417Y894"/>
<gene>
    <name evidence="2" type="ORF">D0Z08_02115</name>
</gene>
<dbReference type="InterPro" id="IPR018713">
    <property type="entry name" value="MPAB/Lcp_cat_dom"/>
</dbReference>
<evidence type="ECO:0000313" key="2">
    <source>
        <dbReference type="EMBL" id="RHW28674.1"/>
    </source>
</evidence>
<keyword evidence="3" id="KW-1185">Reference proteome</keyword>
<sequence length="273" mass="31627">MIQERPFDIRDHIPGPAGFLGSAANVIMQLGWREVGYGVVESSVDSGNVMLHPWKRLRTTISYLVVALFGNEADRAAYREAVNRSHVPVRSGPDSPVKYNAFDPALQLWVAACLYRGVRDMRLAYLGPMTEAEEEDLYAYCSRLGTTLQVSADQWPADREAFEKYWAEGVARVRYDEPVRQHLLAIVDLEMIPRWMRWGNSALNRFATVGFLPPEFREAMGLTWTEADQRRFDRMNRVLRFGSRLLPRWVRVLPIRLQLAEVRFRIRRGWRLT</sequence>
<dbReference type="OrthoDB" id="3422701at2"/>
<organism evidence="2 3">
    <name type="scientific">Nocardioides immobilis</name>
    <dbReference type="NCBI Taxonomy" id="2049295"/>
    <lineage>
        <taxon>Bacteria</taxon>
        <taxon>Bacillati</taxon>
        <taxon>Actinomycetota</taxon>
        <taxon>Actinomycetes</taxon>
        <taxon>Propionibacteriales</taxon>
        <taxon>Nocardioidaceae</taxon>
        <taxon>Nocardioides</taxon>
    </lineage>
</organism>
<dbReference type="Pfam" id="PF09995">
    <property type="entry name" value="MPAB_Lcp_cat"/>
    <property type="match status" value="1"/>
</dbReference>
<dbReference type="EMBL" id="QXGH01000009">
    <property type="protein sequence ID" value="RHW28674.1"/>
    <property type="molecule type" value="Genomic_DNA"/>
</dbReference>
<comment type="caution">
    <text evidence="2">The sequence shown here is derived from an EMBL/GenBank/DDBJ whole genome shotgun (WGS) entry which is preliminary data.</text>
</comment>
<accession>A0A417Y894</accession>
<dbReference type="PANTHER" id="PTHR36151:SF3">
    <property type="entry name" value="ER-BOUND OXYGENASE MPAB_MPAB'_RUBBER OXYGENASE CATALYTIC DOMAIN-CONTAINING PROTEIN"/>
    <property type="match status" value="1"/>
</dbReference>
<dbReference type="RefSeq" id="WP_118922147.1">
    <property type="nucleotide sequence ID" value="NZ_QXGH01000009.1"/>
</dbReference>
<evidence type="ECO:0000259" key="1">
    <source>
        <dbReference type="Pfam" id="PF09995"/>
    </source>
</evidence>
<dbReference type="Proteomes" id="UP000283644">
    <property type="component" value="Unassembled WGS sequence"/>
</dbReference>
<reference evidence="2 3" key="1">
    <citation type="submission" date="2018-09" db="EMBL/GenBank/DDBJ databases">
        <title>Genome sequencing of Nocardioides immobilis CCTCC AB 2017083 for comparison to Nocardioides silvaticus.</title>
        <authorList>
            <person name="Li C."/>
            <person name="Wang G."/>
        </authorList>
    </citation>
    <scope>NUCLEOTIDE SEQUENCE [LARGE SCALE GENOMIC DNA]</scope>
    <source>
        <strain evidence="2 3">CCTCC AB 2017083</strain>
    </source>
</reference>
<feature type="domain" description="ER-bound oxygenase mpaB/mpaB'/Rubber oxygenase catalytic" evidence="1">
    <location>
        <begin position="14"/>
        <end position="240"/>
    </location>
</feature>
<proteinExistence type="predicted"/>
<name>A0A417Y894_9ACTN</name>